<evidence type="ECO:0000256" key="9">
    <source>
        <dbReference type="PIRSR" id="PIRSR000077-4"/>
    </source>
</evidence>
<evidence type="ECO:0000313" key="12">
    <source>
        <dbReference type="Proteomes" id="UP000295741"/>
    </source>
</evidence>
<feature type="active site" description="Nucleophile" evidence="8">
    <location>
        <position position="25"/>
    </location>
</feature>
<dbReference type="FunFam" id="3.40.30.10:FF:000001">
    <property type="entry name" value="Thioredoxin"/>
    <property type="match status" value="1"/>
</dbReference>
<dbReference type="OrthoDB" id="9790390at2"/>
<organism evidence="11 12">
    <name type="scientific">Sediminibacterium goheungense</name>
    <dbReference type="NCBI Taxonomy" id="1086393"/>
    <lineage>
        <taxon>Bacteria</taxon>
        <taxon>Pseudomonadati</taxon>
        <taxon>Bacteroidota</taxon>
        <taxon>Chitinophagia</taxon>
        <taxon>Chitinophagales</taxon>
        <taxon>Chitinophagaceae</taxon>
        <taxon>Sediminibacterium</taxon>
    </lineage>
</organism>
<dbReference type="Proteomes" id="UP000295741">
    <property type="component" value="Unassembled WGS sequence"/>
</dbReference>
<feature type="site" description="Deprotonates C-terminal active site Cys" evidence="8">
    <location>
        <position position="19"/>
    </location>
</feature>
<dbReference type="InterPro" id="IPR017937">
    <property type="entry name" value="Thioredoxin_CS"/>
</dbReference>
<comment type="similarity">
    <text evidence="1 7">Belongs to the thioredoxin family.</text>
</comment>
<dbReference type="Gene3D" id="3.40.30.10">
    <property type="entry name" value="Glutaredoxin"/>
    <property type="match status" value="1"/>
</dbReference>
<dbReference type="CDD" id="cd02947">
    <property type="entry name" value="TRX_family"/>
    <property type="match status" value="1"/>
</dbReference>
<dbReference type="SUPFAM" id="SSF52833">
    <property type="entry name" value="Thioredoxin-like"/>
    <property type="match status" value="1"/>
</dbReference>
<dbReference type="PANTHER" id="PTHR45663">
    <property type="entry name" value="GEO12009P1"/>
    <property type="match status" value="1"/>
</dbReference>
<dbReference type="PRINTS" id="PR00421">
    <property type="entry name" value="THIOREDOXIN"/>
</dbReference>
<feature type="site" description="Contributes to redox potential value" evidence="8">
    <location>
        <position position="26"/>
    </location>
</feature>
<dbReference type="GO" id="GO:0015035">
    <property type="term" value="F:protein-disulfide reductase activity"/>
    <property type="evidence" value="ECO:0007669"/>
    <property type="project" value="UniProtKB-UniRule"/>
</dbReference>
<keyword evidence="5 9" id="KW-0676">Redox-active center</keyword>
<evidence type="ECO:0000256" key="1">
    <source>
        <dbReference type="ARBA" id="ARBA00008987"/>
    </source>
</evidence>
<proteinExistence type="inferred from homology"/>
<dbReference type="PROSITE" id="PS51352">
    <property type="entry name" value="THIOREDOXIN_2"/>
    <property type="match status" value="1"/>
</dbReference>
<dbReference type="NCBIfam" id="TIGR01068">
    <property type="entry name" value="thioredoxin"/>
    <property type="match status" value="1"/>
</dbReference>
<keyword evidence="4 9" id="KW-1015">Disulfide bond</keyword>
<evidence type="ECO:0000256" key="3">
    <source>
        <dbReference type="ARBA" id="ARBA00022982"/>
    </source>
</evidence>
<evidence type="ECO:0000259" key="10">
    <source>
        <dbReference type="PROSITE" id="PS51352"/>
    </source>
</evidence>
<feature type="disulfide bond" description="Redox-active" evidence="9">
    <location>
        <begin position="25"/>
        <end position="28"/>
    </location>
</feature>
<evidence type="ECO:0000256" key="5">
    <source>
        <dbReference type="ARBA" id="ARBA00023284"/>
    </source>
</evidence>
<dbReference type="AlphaFoldDB" id="A0A4R6J1R2"/>
<keyword evidence="2" id="KW-0813">Transport</keyword>
<dbReference type="InterPro" id="IPR036249">
    <property type="entry name" value="Thioredoxin-like_sf"/>
</dbReference>
<feature type="site" description="Deprotonates C-terminal active site Cys" evidence="8">
    <location>
        <position position="27"/>
    </location>
</feature>
<evidence type="ECO:0000313" key="11">
    <source>
        <dbReference type="EMBL" id="TDO29200.1"/>
    </source>
</evidence>
<evidence type="ECO:0000256" key="6">
    <source>
        <dbReference type="NCBIfam" id="TIGR01068"/>
    </source>
</evidence>
<sequence>MLNNAFSKIIDADKPVLVDFYADWCGPCRMMPPVLKEIKSRLGDQVQVFKVNVDEHTDVAAHFQVNSIPTLMIFKKGQLLWREPGVKNAGQLQQILNNYLS</sequence>
<dbReference type="EMBL" id="SNWP01000010">
    <property type="protein sequence ID" value="TDO29200.1"/>
    <property type="molecule type" value="Genomic_DNA"/>
</dbReference>
<evidence type="ECO:0000256" key="4">
    <source>
        <dbReference type="ARBA" id="ARBA00023157"/>
    </source>
</evidence>
<dbReference type="GO" id="GO:0005829">
    <property type="term" value="C:cytosol"/>
    <property type="evidence" value="ECO:0007669"/>
    <property type="project" value="TreeGrafter"/>
</dbReference>
<accession>A0A4R6J1R2</accession>
<evidence type="ECO:0000256" key="7">
    <source>
        <dbReference type="PIRNR" id="PIRNR000077"/>
    </source>
</evidence>
<keyword evidence="3" id="KW-0249">Electron transport</keyword>
<evidence type="ECO:0000256" key="2">
    <source>
        <dbReference type="ARBA" id="ARBA00022448"/>
    </source>
</evidence>
<dbReference type="GO" id="GO:0045454">
    <property type="term" value="P:cell redox homeostasis"/>
    <property type="evidence" value="ECO:0007669"/>
    <property type="project" value="TreeGrafter"/>
</dbReference>
<dbReference type="PANTHER" id="PTHR45663:SF11">
    <property type="entry name" value="GEO12009P1"/>
    <property type="match status" value="1"/>
</dbReference>
<gene>
    <name evidence="11" type="ORF">BC659_1283</name>
</gene>
<dbReference type="PROSITE" id="PS00194">
    <property type="entry name" value="THIOREDOXIN_1"/>
    <property type="match status" value="1"/>
</dbReference>
<keyword evidence="12" id="KW-1185">Reference proteome</keyword>
<feature type="domain" description="Thioredoxin" evidence="10">
    <location>
        <begin position="1"/>
        <end position="101"/>
    </location>
</feature>
<evidence type="ECO:0000256" key="8">
    <source>
        <dbReference type="PIRSR" id="PIRSR000077-1"/>
    </source>
</evidence>
<feature type="active site" description="Nucleophile" evidence="8">
    <location>
        <position position="28"/>
    </location>
</feature>
<dbReference type="Pfam" id="PF00085">
    <property type="entry name" value="Thioredoxin"/>
    <property type="match status" value="1"/>
</dbReference>
<dbReference type="InterPro" id="IPR005746">
    <property type="entry name" value="Thioredoxin"/>
</dbReference>
<dbReference type="InterPro" id="IPR013766">
    <property type="entry name" value="Thioredoxin_domain"/>
</dbReference>
<comment type="caution">
    <text evidence="11">The sequence shown here is derived from an EMBL/GenBank/DDBJ whole genome shotgun (WGS) entry which is preliminary data.</text>
</comment>
<reference evidence="11 12" key="1">
    <citation type="submission" date="2019-03" db="EMBL/GenBank/DDBJ databases">
        <title>Genomic Encyclopedia of Archaeal and Bacterial Type Strains, Phase II (KMG-II): from individual species to whole genera.</title>
        <authorList>
            <person name="Goeker M."/>
        </authorList>
    </citation>
    <scope>NUCLEOTIDE SEQUENCE [LARGE SCALE GENOMIC DNA]</scope>
    <source>
        <strain evidence="11 12">DSM 28323</strain>
    </source>
</reference>
<protein>
    <recommendedName>
        <fullName evidence="6 7">Thioredoxin</fullName>
    </recommendedName>
</protein>
<dbReference type="PIRSF" id="PIRSF000077">
    <property type="entry name" value="Thioredoxin"/>
    <property type="match status" value="1"/>
</dbReference>
<dbReference type="RefSeq" id="WP_133473803.1">
    <property type="nucleotide sequence ID" value="NZ_SNWP01000010.1"/>
</dbReference>
<name>A0A4R6J1R2_9BACT</name>